<dbReference type="EMBL" id="VSSQ01010295">
    <property type="protein sequence ID" value="MPM43944.1"/>
    <property type="molecule type" value="Genomic_DNA"/>
</dbReference>
<dbReference type="InterPro" id="IPR017853">
    <property type="entry name" value="GH"/>
</dbReference>
<protein>
    <recommendedName>
        <fullName evidence="2">SLH domain-containing protein</fullName>
    </recommendedName>
</protein>
<dbReference type="Pfam" id="PF00395">
    <property type="entry name" value="SLH"/>
    <property type="match status" value="1"/>
</dbReference>
<comment type="similarity">
    <text evidence="1">Belongs to the glycosyl hydrolase 25 family.</text>
</comment>
<evidence type="ECO:0000259" key="2">
    <source>
        <dbReference type="PROSITE" id="PS51272"/>
    </source>
</evidence>
<organism evidence="3">
    <name type="scientific">bioreactor metagenome</name>
    <dbReference type="NCBI Taxonomy" id="1076179"/>
    <lineage>
        <taxon>unclassified sequences</taxon>
        <taxon>metagenomes</taxon>
        <taxon>ecological metagenomes</taxon>
    </lineage>
</organism>
<proteinExistence type="inferred from homology"/>
<accession>A0A645A2B7</accession>
<dbReference type="GO" id="GO:0016052">
    <property type="term" value="P:carbohydrate catabolic process"/>
    <property type="evidence" value="ECO:0007669"/>
    <property type="project" value="TreeGrafter"/>
</dbReference>
<dbReference type="GO" id="GO:0003796">
    <property type="term" value="F:lysozyme activity"/>
    <property type="evidence" value="ECO:0007669"/>
    <property type="project" value="InterPro"/>
</dbReference>
<dbReference type="PROSITE" id="PS51272">
    <property type="entry name" value="SLH"/>
    <property type="match status" value="1"/>
</dbReference>
<dbReference type="Pfam" id="PF01183">
    <property type="entry name" value="Glyco_hydro_25"/>
    <property type="match status" value="1"/>
</dbReference>
<evidence type="ECO:0000256" key="1">
    <source>
        <dbReference type="ARBA" id="ARBA00010646"/>
    </source>
</evidence>
<dbReference type="InterPro" id="IPR001119">
    <property type="entry name" value="SLH_dom"/>
</dbReference>
<dbReference type="AlphaFoldDB" id="A0A645A2B7"/>
<dbReference type="Gene3D" id="3.20.20.80">
    <property type="entry name" value="Glycosidases"/>
    <property type="match status" value="1"/>
</dbReference>
<comment type="caution">
    <text evidence="3">The sequence shown here is derived from an EMBL/GenBank/DDBJ whole genome shotgun (WGS) entry which is preliminary data.</text>
</comment>
<dbReference type="GO" id="GO:0009253">
    <property type="term" value="P:peptidoglycan catabolic process"/>
    <property type="evidence" value="ECO:0007669"/>
    <property type="project" value="InterPro"/>
</dbReference>
<dbReference type="SUPFAM" id="SSF51445">
    <property type="entry name" value="(Trans)glycosidases"/>
    <property type="match status" value="1"/>
</dbReference>
<dbReference type="CDD" id="cd06414">
    <property type="entry name" value="GH25_LytC-like"/>
    <property type="match status" value="1"/>
</dbReference>
<sequence>MVGRAFKLPESSTVLTYADAAGIESYAAGYLGTMKERGYITDVGADNRFRPTKPITRAELVNLLNNMIDTLIQQSGDYSTGTSGTLMVNAANGATLKGMTIGGDLIIAPGVTGGVVLQDVTLSGTIRNLGSAPVEQYASTPGEVPETTTTTPETVPALNWTYITGPDGKKVPYFAGVPVNTFGSGSFYWNAAGRLTYSGTDFTTRFGIDVSAYQNRAISNKTIDWNAAKNDGVEFAFVRIGLRGTSTGGLNADGFYAQNIDGAMAAGIDTGVYFFSQAITVAEAVEEANYVISLLGGRTLTGPVAYDWEMHDSTYRVYGTSSAMATACAKAFCQTIEAAGYKAMVYTSSYVAYNKFDLSVLSDYPIWYPEYKSADSTALYPQLYYRPNYWQFTSKGSVAGLSSSVDCNLQFIPN</sequence>
<dbReference type="PROSITE" id="PS51904">
    <property type="entry name" value="GLYCOSYL_HYDROL_F25_2"/>
    <property type="match status" value="1"/>
</dbReference>
<evidence type="ECO:0000313" key="3">
    <source>
        <dbReference type="EMBL" id="MPM43944.1"/>
    </source>
</evidence>
<dbReference type="InterPro" id="IPR002053">
    <property type="entry name" value="Glyco_hydro_25"/>
</dbReference>
<dbReference type="PANTHER" id="PTHR34135">
    <property type="entry name" value="LYSOZYME"/>
    <property type="match status" value="1"/>
</dbReference>
<feature type="domain" description="SLH" evidence="2">
    <location>
        <begin position="14"/>
        <end position="78"/>
    </location>
</feature>
<dbReference type="PANTHER" id="PTHR34135:SF2">
    <property type="entry name" value="LYSOZYME"/>
    <property type="match status" value="1"/>
</dbReference>
<gene>
    <name evidence="3" type="ORF">SDC9_90622</name>
</gene>
<name>A0A645A2B7_9ZZZZ</name>
<dbReference type="GO" id="GO:0016998">
    <property type="term" value="P:cell wall macromolecule catabolic process"/>
    <property type="evidence" value="ECO:0007669"/>
    <property type="project" value="InterPro"/>
</dbReference>
<reference evidence="3" key="1">
    <citation type="submission" date="2019-08" db="EMBL/GenBank/DDBJ databases">
        <authorList>
            <person name="Kucharzyk K."/>
            <person name="Murdoch R.W."/>
            <person name="Higgins S."/>
            <person name="Loffler F."/>
        </authorList>
    </citation>
    <scope>NUCLEOTIDE SEQUENCE</scope>
</reference>